<dbReference type="PANTHER" id="PTHR23513">
    <property type="entry name" value="INTEGRAL MEMBRANE EFFLUX PROTEIN-RELATED"/>
    <property type="match status" value="1"/>
</dbReference>
<dbReference type="PANTHER" id="PTHR23513:SF6">
    <property type="entry name" value="MAJOR FACILITATOR SUPERFAMILY ASSOCIATED DOMAIN-CONTAINING PROTEIN"/>
    <property type="match status" value="1"/>
</dbReference>
<feature type="transmembrane region" description="Helical" evidence="7">
    <location>
        <begin position="85"/>
        <end position="106"/>
    </location>
</feature>
<comment type="caution">
    <text evidence="9">The sequence shown here is derived from an EMBL/GenBank/DDBJ whole genome shotgun (WGS) entry which is preliminary data.</text>
</comment>
<dbReference type="RefSeq" id="WP_034635036.1">
    <property type="nucleotide sequence ID" value="NZ_CBCSJC010000002.1"/>
</dbReference>
<feature type="transmembrane region" description="Helical" evidence="7">
    <location>
        <begin position="112"/>
        <end position="131"/>
    </location>
</feature>
<keyword evidence="3" id="KW-1003">Cell membrane</keyword>
<dbReference type="EMBL" id="JOTN01000001">
    <property type="protein sequence ID" value="KEK21318.1"/>
    <property type="molecule type" value="Genomic_DNA"/>
</dbReference>
<name>A0A073KG85_9BACI</name>
<feature type="transmembrane region" description="Helical" evidence="7">
    <location>
        <begin position="384"/>
        <end position="406"/>
    </location>
</feature>
<evidence type="ECO:0000259" key="8">
    <source>
        <dbReference type="PROSITE" id="PS50850"/>
    </source>
</evidence>
<evidence type="ECO:0000256" key="4">
    <source>
        <dbReference type="ARBA" id="ARBA00022692"/>
    </source>
</evidence>
<evidence type="ECO:0000313" key="9">
    <source>
        <dbReference type="EMBL" id="KEK21318.1"/>
    </source>
</evidence>
<feature type="transmembrane region" description="Helical" evidence="7">
    <location>
        <begin position="232"/>
        <end position="255"/>
    </location>
</feature>
<feature type="domain" description="Major facilitator superfamily (MFS) profile" evidence="8">
    <location>
        <begin position="19"/>
        <end position="409"/>
    </location>
</feature>
<sequence>MEAMVKYEEYSSSLVRNKAFLLLLIATGFSSLGASMFIFTQTWYIVKDLNLGAAVGAVMISSSISQMLFLFIGGVVADHWNKSKVLLLSDLIRTILVSSIVLIFILFNKVPLVTFIIYAFLFGVLSAFFNPTRDSIIPLIVHSSQLARANSIIYTTNQLSVIIGPFVGGIIIGEFSYTIAFIFVASMLLLSTITVSMVNIQNDEKKNVKEMKISKEVREGIKYLRKSSVLSSLLFISIFVNFFIVGPLFIGLPIFVDTVLKGGAMHYSFLEGSLSVGVLVGSIIMVLLNIKKRRGKLVLMLLLCLSVSFLIFSKSTELWTSVIVLCVVGMLIQMTIIPVISIIQNFTEEEYMGRIMSLLTLSSMGLIPLSYGLTSLLLMWNVEILNIIFGCGISLLGLSIVFWFLYPVMYKID</sequence>
<dbReference type="InterPro" id="IPR011701">
    <property type="entry name" value="MFS"/>
</dbReference>
<dbReference type="InterPro" id="IPR020846">
    <property type="entry name" value="MFS_dom"/>
</dbReference>
<proteinExistence type="predicted"/>
<organism evidence="9 10">
    <name type="scientific">Bacillus manliponensis</name>
    <dbReference type="NCBI Taxonomy" id="574376"/>
    <lineage>
        <taxon>Bacteria</taxon>
        <taxon>Bacillati</taxon>
        <taxon>Bacillota</taxon>
        <taxon>Bacilli</taxon>
        <taxon>Bacillales</taxon>
        <taxon>Bacillaceae</taxon>
        <taxon>Bacillus</taxon>
        <taxon>Bacillus cereus group</taxon>
    </lineage>
</organism>
<feature type="transmembrane region" description="Helical" evidence="7">
    <location>
        <begin position="20"/>
        <end position="45"/>
    </location>
</feature>
<evidence type="ECO:0000256" key="5">
    <source>
        <dbReference type="ARBA" id="ARBA00022989"/>
    </source>
</evidence>
<protein>
    <recommendedName>
        <fullName evidence="8">Major facilitator superfamily (MFS) profile domain-containing protein</fullName>
    </recommendedName>
</protein>
<feature type="transmembrane region" description="Helical" evidence="7">
    <location>
        <begin position="179"/>
        <end position="200"/>
    </location>
</feature>
<accession>A0A073KG85</accession>
<feature type="transmembrane region" description="Helical" evidence="7">
    <location>
        <begin position="267"/>
        <end position="290"/>
    </location>
</feature>
<dbReference type="eggNOG" id="COG2211">
    <property type="taxonomic scope" value="Bacteria"/>
</dbReference>
<dbReference type="AlphaFoldDB" id="A0A073KG85"/>
<dbReference type="STRING" id="574376.BAMA_00680"/>
<feature type="transmembrane region" description="Helical" evidence="7">
    <location>
        <begin position="51"/>
        <end position="73"/>
    </location>
</feature>
<evidence type="ECO:0000256" key="6">
    <source>
        <dbReference type="ARBA" id="ARBA00023136"/>
    </source>
</evidence>
<dbReference type="Gene3D" id="1.20.1250.20">
    <property type="entry name" value="MFS general substrate transporter like domains"/>
    <property type="match status" value="1"/>
</dbReference>
<evidence type="ECO:0000313" key="10">
    <source>
        <dbReference type="Proteomes" id="UP000027822"/>
    </source>
</evidence>
<dbReference type="CDD" id="cd06173">
    <property type="entry name" value="MFS_MefA_like"/>
    <property type="match status" value="1"/>
</dbReference>
<evidence type="ECO:0000256" key="1">
    <source>
        <dbReference type="ARBA" id="ARBA00004651"/>
    </source>
</evidence>
<gene>
    <name evidence="9" type="ORF">BAMA_00680</name>
</gene>
<keyword evidence="5 7" id="KW-1133">Transmembrane helix</keyword>
<dbReference type="InterPro" id="IPR036259">
    <property type="entry name" value="MFS_trans_sf"/>
</dbReference>
<reference evidence="9 10" key="1">
    <citation type="submission" date="2014-06" db="EMBL/GenBank/DDBJ databases">
        <title>Draft genome sequence of Bacillus manliponensis JCM 15802 (MCCC 1A00708).</title>
        <authorList>
            <person name="Lai Q."/>
            <person name="Liu Y."/>
            <person name="Shao Z."/>
        </authorList>
    </citation>
    <scope>NUCLEOTIDE SEQUENCE [LARGE SCALE GENOMIC DNA]</scope>
    <source>
        <strain evidence="9 10">JCM 15802</strain>
    </source>
</reference>
<evidence type="ECO:0000256" key="3">
    <source>
        <dbReference type="ARBA" id="ARBA00022475"/>
    </source>
</evidence>
<keyword evidence="2" id="KW-0813">Transport</keyword>
<keyword evidence="10" id="KW-1185">Reference proteome</keyword>
<keyword evidence="4 7" id="KW-0812">Transmembrane</keyword>
<evidence type="ECO:0000256" key="7">
    <source>
        <dbReference type="SAM" id="Phobius"/>
    </source>
</evidence>
<feature type="transmembrane region" description="Helical" evidence="7">
    <location>
        <begin position="297"/>
        <end position="313"/>
    </location>
</feature>
<dbReference type="OrthoDB" id="3613552at2"/>
<dbReference type="SUPFAM" id="SSF103473">
    <property type="entry name" value="MFS general substrate transporter"/>
    <property type="match status" value="1"/>
</dbReference>
<dbReference type="Pfam" id="PF07690">
    <property type="entry name" value="MFS_1"/>
    <property type="match status" value="1"/>
</dbReference>
<dbReference type="PROSITE" id="PS50850">
    <property type="entry name" value="MFS"/>
    <property type="match status" value="1"/>
</dbReference>
<comment type="subcellular location">
    <subcellularLocation>
        <location evidence="1">Cell membrane</location>
        <topology evidence="1">Multi-pass membrane protein</topology>
    </subcellularLocation>
</comment>
<evidence type="ECO:0000256" key="2">
    <source>
        <dbReference type="ARBA" id="ARBA00022448"/>
    </source>
</evidence>
<dbReference type="Proteomes" id="UP000027822">
    <property type="component" value="Unassembled WGS sequence"/>
</dbReference>
<feature type="transmembrane region" description="Helical" evidence="7">
    <location>
        <begin position="319"/>
        <end position="343"/>
    </location>
</feature>
<dbReference type="GO" id="GO:0005886">
    <property type="term" value="C:plasma membrane"/>
    <property type="evidence" value="ECO:0007669"/>
    <property type="project" value="UniProtKB-SubCell"/>
</dbReference>
<keyword evidence="6 7" id="KW-0472">Membrane</keyword>
<dbReference type="GO" id="GO:0022857">
    <property type="term" value="F:transmembrane transporter activity"/>
    <property type="evidence" value="ECO:0007669"/>
    <property type="project" value="InterPro"/>
</dbReference>
<feature type="transmembrane region" description="Helical" evidence="7">
    <location>
        <begin position="152"/>
        <end position="173"/>
    </location>
</feature>
<feature type="transmembrane region" description="Helical" evidence="7">
    <location>
        <begin position="355"/>
        <end position="378"/>
    </location>
</feature>